<organism evidence="1 2">
    <name type="scientific">Dipteronia sinensis</name>
    <dbReference type="NCBI Taxonomy" id="43782"/>
    <lineage>
        <taxon>Eukaryota</taxon>
        <taxon>Viridiplantae</taxon>
        <taxon>Streptophyta</taxon>
        <taxon>Embryophyta</taxon>
        <taxon>Tracheophyta</taxon>
        <taxon>Spermatophyta</taxon>
        <taxon>Magnoliopsida</taxon>
        <taxon>eudicotyledons</taxon>
        <taxon>Gunneridae</taxon>
        <taxon>Pentapetalae</taxon>
        <taxon>rosids</taxon>
        <taxon>malvids</taxon>
        <taxon>Sapindales</taxon>
        <taxon>Sapindaceae</taxon>
        <taxon>Hippocastanoideae</taxon>
        <taxon>Acereae</taxon>
        <taxon>Dipteronia</taxon>
    </lineage>
</organism>
<proteinExistence type="predicted"/>
<evidence type="ECO:0000313" key="1">
    <source>
        <dbReference type="EMBL" id="KAK3204390.1"/>
    </source>
</evidence>
<evidence type="ECO:0000313" key="2">
    <source>
        <dbReference type="Proteomes" id="UP001281410"/>
    </source>
</evidence>
<sequence length="111" mass="11924">MYRVASKLASSISSASASKKRACSRFICNRNYVAKDINFGVGAQAAMLEGVSEVSEAVKTAMGLGPKVLDLYIHGFTGLLVRVISHNVIVENKVLKGEIEPRGGWPPPHEP</sequence>
<keyword evidence="2" id="KW-1185">Reference proteome</keyword>
<dbReference type="Proteomes" id="UP001281410">
    <property type="component" value="Unassembled WGS sequence"/>
</dbReference>
<protein>
    <submittedName>
        <fullName evidence="1">Uncharacterized protein</fullName>
    </submittedName>
</protein>
<comment type="caution">
    <text evidence="1">The sequence shown here is derived from an EMBL/GenBank/DDBJ whole genome shotgun (WGS) entry which is preliminary data.</text>
</comment>
<gene>
    <name evidence="1" type="ORF">Dsin_018436</name>
</gene>
<reference evidence="1" key="1">
    <citation type="journal article" date="2023" name="Plant J.">
        <title>Genome sequences and population genomics provide insights into the demographic history, inbreeding, and mutation load of two 'living fossil' tree species of Dipteronia.</title>
        <authorList>
            <person name="Feng Y."/>
            <person name="Comes H.P."/>
            <person name="Chen J."/>
            <person name="Zhu S."/>
            <person name="Lu R."/>
            <person name="Zhang X."/>
            <person name="Li P."/>
            <person name="Qiu J."/>
            <person name="Olsen K.M."/>
            <person name="Qiu Y."/>
        </authorList>
    </citation>
    <scope>NUCLEOTIDE SEQUENCE</scope>
    <source>
        <strain evidence="1">NBL</strain>
    </source>
</reference>
<dbReference type="EMBL" id="JANJYJ010000006">
    <property type="protein sequence ID" value="KAK3204390.1"/>
    <property type="molecule type" value="Genomic_DNA"/>
</dbReference>
<name>A0AAE0A5A4_9ROSI</name>
<accession>A0AAE0A5A4</accession>
<dbReference type="AlphaFoldDB" id="A0AAE0A5A4"/>